<feature type="transmembrane region" description="Helical" evidence="6">
    <location>
        <begin position="357"/>
        <end position="376"/>
    </location>
</feature>
<dbReference type="InParanoid" id="A0A3Q3SWV7"/>
<dbReference type="InterPro" id="IPR038359">
    <property type="entry name" value="Connexin_N_sf"/>
</dbReference>
<feature type="transmembrane region" description="Helical" evidence="6">
    <location>
        <begin position="331"/>
        <end position="351"/>
    </location>
</feature>
<dbReference type="STRING" id="205130.ENSMAMP00000031975"/>
<protein>
    <submittedName>
        <fullName evidence="9">Gap junction Cx32.2 protein-like</fullName>
    </submittedName>
</protein>
<evidence type="ECO:0000256" key="5">
    <source>
        <dbReference type="ARBA" id="ARBA00023136"/>
    </source>
</evidence>
<comment type="subcellular location">
    <subcellularLocation>
        <location evidence="1">Cell membrane</location>
        <topology evidence="1">Multi-pass membrane protein</topology>
    </subcellularLocation>
</comment>
<dbReference type="GeneTree" id="ENSGT01150000286980"/>
<organism evidence="9 10">
    <name type="scientific">Mastacembelus armatus</name>
    <name type="common">zig-zag eel</name>
    <dbReference type="NCBI Taxonomy" id="205130"/>
    <lineage>
        <taxon>Eukaryota</taxon>
        <taxon>Metazoa</taxon>
        <taxon>Chordata</taxon>
        <taxon>Craniata</taxon>
        <taxon>Vertebrata</taxon>
        <taxon>Euteleostomi</taxon>
        <taxon>Actinopterygii</taxon>
        <taxon>Neopterygii</taxon>
        <taxon>Teleostei</taxon>
        <taxon>Neoteleostei</taxon>
        <taxon>Acanthomorphata</taxon>
        <taxon>Anabantaria</taxon>
        <taxon>Synbranchiformes</taxon>
        <taxon>Mastacembelidae</taxon>
        <taxon>Mastacembelus</taxon>
    </lineage>
</organism>
<evidence type="ECO:0000256" key="3">
    <source>
        <dbReference type="ARBA" id="ARBA00022692"/>
    </source>
</evidence>
<accession>A0A3Q3SWV7</accession>
<dbReference type="Ensembl" id="ENSMAMT00000032808.2">
    <property type="protein sequence ID" value="ENSMAMP00000031975.1"/>
    <property type="gene ID" value="ENSMAMG00000021515.2"/>
</dbReference>
<dbReference type="Gene3D" id="1.20.1440.80">
    <property type="entry name" value="Gap junction channel protein cysteine-rich domain"/>
    <property type="match status" value="3"/>
</dbReference>
<feature type="domain" description="Connexin N-terminal" evidence="7">
    <location>
        <begin position="264"/>
        <end position="297"/>
    </location>
</feature>
<dbReference type="InterPro" id="IPR019570">
    <property type="entry name" value="Connexin_CCC"/>
</dbReference>
<feature type="transmembrane region" description="Helical" evidence="6">
    <location>
        <begin position="298"/>
        <end position="319"/>
    </location>
</feature>
<feature type="transmembrane region" description="Helical" evidence="6">
    <location>
        <begin position="388"/>
        <end position="413"/>
    </location>
</feature>
<dbReference type="PANTHER" id="PTHR11984">
    <property type="entry name" value="CONNEXIN"/>
    <property type="match status" value="1"/>
</dbReference>
<dbReference type="InterPro" id="IPR013092">
    <property type="entry name" value="Connexin_N"/>
</dbReference>
<dbReference type="SMART" id="SM00037">
    <property type="entry name" value="CNX"/>
    <property type="match status" value="2"/>
</dbReference>
<feature type="transmembrane region" description="Helical" evidence="6">
    <location>
        <begin position="119"/>
        <end position="143"/>
    </location>
</feature>
<proteinExistence type="predicted"/>
<dbReference type="InterPro" id="IPR000500">
    <property type="entry name" value="Connexin"/>
</dbReference>
<feature type="domain" description="Connexin N-terminal" evidence="7">
    <location>
        <begin position="45"/>
        <end position="77"/>
    </location>
</feature>
<dbReference type="Pfam" id="PF00029">
    <property type="entry name" value="Connexin"/>
    <property type="match status" value="2"/>
</dbReference>
<evidence type="ECO:0000256" key="1">
    <source>
        <dbReference type="ARBA" id="ARBA00004651"/>
    </source>
</evidence>
<evidence type="ECO:0000256" key="6">
    <source>
        <dbReference type="SAM" id="Phobius"/>
    </source>
</evidence>
<feature type="transmembrane region" description="Helical" evidence="6">
    <location>
        <begin position="21"/>
        <end position="43"/>
    </location>
</feature>
<keyword evidence="3 6" id="KW-0812">Transmembrane</keyword>
<evidence type="ECO:0000259" key="8">
    <source>
        <dbReference type="SMART" id="SM01089"/>
    </source>
</evidence>
<feature type="transmembrane region" description="Helical" evidence="6">
    <location>
        <begin position="241"/>
        <end position="262"/>
    </location>
</feature>
<evidence type="ECO:0000256" key="4">
    <source>
        <dbReference type="ARBA" id="ARBA00022989"/>
    </source>
</evidence>
<keyword evidence="2" id="KW-1003">Cell membrane</keyword>
<keyword evidence="4 6" id="KW-1133">Transmembrane helix</keyword>
<feature type="transmembrane region" description="Helical" evidence="6">
    <location>
        <begin position="79"/>
        <end position="98"/>
    </location>
</feature>
<reference evidence="9" key="2">
    <citation type="submission" date="2025-09" db="UniProtKB">
        <authorList>
            <consortium name="Ensembl"/>
        </authorList>
    </citation>
    <scope>IDENTIFICATION</scope>
</reference>
<keyword evidence="10" id="KW-1185">Reference proteome</keyword>
<dbReference type="GO" id="GO:0005922">
    <property type="term" value="C:connexin complex"/>
    <property type="evidence" value="ECO:0007669"/>
    <property type="project" value="InterPro"/>
</dbReference>
<evidence type="ECO:0000259" key="7">
    <source>
        <dbReference type="SMART" id="SM00037"/>
    </source>
</evidence>
<dbReference type="Proteomes" id="UP000261640">
    <property type="component" value="Unplaced"/>
</dbReference>
<dbReference type="PRINTS" id="PR00206">
    <property type="entry name" value="CONNEXIN"/>
</dbReference>
<dbReference type="SMART" id="SM01089">
    <property type="entry name" value="Connexin_CCC"/>
    <property type="match status" value="2"/>
</dbReference>
<evidence type="ECO:0000256" key="2">
    <source>
        <dbReference type="ARBA" id="ARBA00022475"/>
    </source>
</evidence>
<dbReference type="GO" id="GO:0007267">
    <property type="term" value="P:cell-cell signaling"/>
    <property type="evidence" value="ECO:0007669"/>
    <property type="project" value="TreeGrafter"/>
</dbReference>
<evidence type="ECO:0000313" key="9">
    <source>
        <dbReference type="Ensembl" id="ENSMAMP00000031975.1"/>
    </source>
</evidence>
<feature type="transmembrane region" description="Helical" evidence="6">
    <location>
        <begin position="176"/>
        <end position="202"/>
    </location>
</feature>
<keyword evidence="5 6" id="KW-0472">Membrane</keyword>
<name>A0A3Q3SWV7_9TELE</name>
<sequence length="419" mass="46169">MRSQKLGFLRSLLCKWQSQATLIGKLVLPVLLLIRLVTLGSAVQTAWLDDDEFTCDTQQPGCTESCYDAFIPLVPTRLWTLQLVLVLAPGLVFLCYLIHLTNQENRVRREDDEVKGHALGVYIACMVSVILVEVGFLVAQSLLYGFSMNVYLLCGAPPCPHRVECTMPSAQQKTVYLLIMFTASCVSVVLSLVELGCVLLRFKPWLRQPDRAKALQSGSVVEQSQSFLSDLLNLWHSHAGLLGKTILPVLQLIRLVIVGAAVKPVWHNDLKNFVCNSAQPGCSQAAFSLVSAFSLHQYWTLQVVLVLAPGLVFFCYLVHLIIMRKKVNRQVLGAYLGLLSAVILLEVGFAVGQALGFGFSLSTTVIAVTSTCSYRINCYVSHATEKSLFMVIMFSVGCLSGLLTLVEMVSSLLRNTNFS</sequence>
<reference evidence="9" key="1">
    <citation type="submission" date="2025-08" db="UniProtKB">
        <authorList>
            <consortium name="Ensembl"/>
        </authorList>
    </citation>
    <scope>IDENTIFICATION</scope>
</reference>
<dbReference type="PANTHER" id="PTHR11984:SF109">
    <property type="entry name" value="CONNEXIN 28.1-RELATED"/>
    <property type="match status" value="1"/>
</dbReference>
<feature type="domain" description="Connexin cysteine-rich" evidence="8">
    <location>
        <begin position="132"/>
        <end position="198"/>
    </location>
</feature>
<dbReference type="AlphaFoldDB" id="A0A3Q3SWV7"/>
<dbReference type="GO" id="GO:0005243">
    <property type="term" value="F:gap junction channel activity"/>
    <property type="evidence" value="ECO:0007669"/>
    <property type="project" value="TreeGrafter"/>
</dbReference>
<feature type="domain" description="Connexin cysteine-rich" evidence="8">
    <location>
        <begin position="345"/>
        <end position="411"/>
    </location>
</feature>
<evidence type="ECO:0000313" key="10">
    <source>
        <dbReference type="Proteomes" id="UP000261640"/>
    </source>
</evidence>